<comment type="catalytic activity">
    <reaction evidence="9">
        <text>an acyl phosphate + H2O = a carboxylate + phosphate + H(+)</text>
        <dbReference type="Rhea" id="RHEA:14965"/>
        <dbReference type="ChEBI" id="CHEBI:15377"/>
        <dbReference type="ChEBI" id="CHEBI:15378"/>
        <dbReference type="ChEBI" id="CHEBI:29067"/>
        <dbReference type="ChEBI" id="CHEBI:43474"/>
        <dbReference type="ChEBI" id="CHEBI:59918"/>
        <dbReference type="EC" id="3.6.1.7"/>
    </reaction>
</comment>
<evidence type="ECO:0000256" key="1">
    <source>
        <dbReference type="ARBA" id="ARBA00004711"/>
    </source>
</evidence>
<dbReference type="NCBIfam" id="TIGR00143">
    <property type="entry name" value="hypF"/>
    <property type="match status" value="1"/>
</dbReference>
<dbReference type="PROSITE" id="PS51160">
    <property type="entry name" value="ACYLPHOSPHATASE_3"/>
    <property type="match status" value="1"/>
</dbReference>
<dbReference type="Gene3D" id="3.30.420.40">
    <property type="match status" value="1"/>
</dbReference>
<evidence type="ECO:0000256" key="9">
    <source>
        <dbReference type="PROSITE-ProRule" id="PRU00520"/>
    </source>
</evidence>
<evidence type="ECO:0000256" key="6">
    <source>
        <dbReference type="ARBA" id="ARBA00022833"/>
    </source>
</evidence>
<dbReference type="EC" id="6.2.-.-" evidence="8"/>
<dbReference type="KEGG" id="spal:FM071_10485"/>
<feature type="active site" evidence="9">
    <location>
        <position position="27"/>
    </location>
</feature>
<dbReference type="PROSITE" id="PS51163">
    <property type="entry name" value="YRDC"/>
    <property type="match status" value="1"/>
</dbReference>
<evidence type="ECO:0000256" key="8">
    <source>
        <dbReference type="PIRNR" id="PIRNR006256"/>
    </source>
</evidence>
<dbReference type="GO" id="GO:0003998">
    <property type="term" value="F:acylphosphatase activity"/>
    <property type="evidence" value="ECO:0007669"/>
    <property type="project" value="UniProtKB-EC"/>
</dbReference>
<dbReference type="InterPro" id="IPR006070">
    <property type="entry name" value="Sua5-like_dom"/>
</dbReference>
<evidence type="ECO:0000256" key="5">
    <source>
        <dbReference type="ARBA" id="ARBA00022771"/>
    </source>
</evidence>
<reference evidence="12 13" key="1">
    <citation type="submission" date="2019-07" db="EMBL/GenBank/DDBJ databases">
        <title>Sulfurimonas paralvinellae sp. nov., a novel mesophilic, hydrogen- and sulfur-oxidizing chemolithoautotroph within the Epsilonproteo- bacteria isolated from a deep-sea hydrothermal vent polychaete nest, reclassification of Thiomicrospira denitrificans as Sulfurimonas denitrificans comb. nov. and emended description of the genus Sulfurimonas.</title>
        <authorList>
            <person name="Wang S."/>
            <person name="Jiang L."/>
            <person name="Shao Z."/>
        </authorList>
    </citation>
    <scope>NUCLEOTIDE SEQUENCE [LARGE SCALE GENOMIC DNA]</scope>
    <source>
        <strain evidence="12 13">GO25</strain>
        <plasmid evidence="12 13">unnamed</plasmid>
    </source>
</reference>
<dbReference type="InterPro" id="IPR017968">
    <property type="entry name" value="Acylphosphatase_CS"/>
</dbReference>
<keyword evidence="12" id="KW-0614">Plasmid</keyword>
<dbReference type="PANTHER" id="PTHR42959">
    <property type="entry name" value="CARBAMOYLTRANSFERASE"/>
    <property type="match status" value="1"/>
</dbReference>
<feature type="domain" description="Acylphosphatase-like" evidence="10">
    <location>
        <begin position="12"/>
        <end position="98"/>
    </location>
</feature>
<dbReference type="PIRSF" id="PIRSF006256">
    <property type="entry name" value="CMPcnvr_hdrg_mat"/>
    <property type="match status" value="1"/>
</dbReference>
<evidence type="ECO:0000256" key="7">
    <source>
        <dbReference type="ARBA" id="ARBA00048220"/>
    </source>
</evidence>
<accession>A0A7M1BAR7</accession>
<dbReference type="AlphaFoldDB" id="A0A7M1BAR7"/>
<dbReference type="Pfam" id="PF22521">
    <property type="entry name" value="HypF_C_2"/>
    <property type="match status" value="1"/>
</dbReference>
<keyword evidence="9" id="KW-0378">Hydrolase</keyword>
<dbReference type="SUPFAM" id="SSF55821">
    <property type="entry name" value="YrdC/RibB"/>
    <property type="match status" value="1"/>
</dbReference>
<comment type="similarity">
    <text evidence="2 8">Belongs to the carbamoyltransferase HypF family.</text>
</comment>
<dbReference type="GO" id="GO:0016874">
    <property type="term" value="F:ligase activity"/>
    <property type="evidence" value="ECO:0007669"/>
    <property type="project" value="UniProtKB-UniRule"/>
</dbReference>
<evidence type="ECO:0000259" key="11">
    <source>
        <dbReference type="PROSITE" id="PS51163"/>
    </source>
</evidence>
<dbReference type="PROSITE" id="PS00150">
    <property type="entry name" value="ACYLPHOSPHATASE_1"/>
    <property type="match status" value="1"/>
</dbReference>
<dbReference type="InterPro" id="IPR041440">
    <property type="entry name" value="HypF_C"/>
</dbReference>
<dbReference type="GO" id="GO:0016743">
    <property type="term" value="F:carboxyl- or carbamoyltransferase activity"/>
    <property type="evidence" value="ECO:0007669"/>
    <property type="project" value="UniProtKB-UniRule"/>
</dbReference>
<dbReference type="Gene3D" id="3.30.420.360">
    <property type="match status" value="1"/>
</dbReference>
<dbReference type="Gene3D" id="3.30.110.120">
    <property type="match status" value="1"/>
</dbReference>
<evidence type="ECO:0000256" key="2">
    <source>
        <dbReference type="ARBA" id="ARBA00008097"/>
    </source>
</evidence>
<dbReference type="GO" id="GO:0003725">
    <property type="term" value="F:double-stranded RNA binding"/>
    <property type="evidence" value="ECO:0007669"/>
    <property type="project" value="InterPro"/>
</dbReference>
<dbReference type="SUPFAM" id="SSF53067">
    <property type="entry name" value="Actin-like ATPase domain"/>
    <property type="match status" value="1"/>
</dbReference>
<dbReference type="GO" id="GO:0008270">
    <property type="term" value="F:zinc ion binding"/>
    <property type="evidence" value="ECO:0007669"/>
    <property type="project" value="UniProtKB-KW"/>
</dbReference>
<feature type="active site" evidence="9">
    <location>
        <position position="45"/>
    </location>
</feature>
<dbReference type="Proteomes" id="UP000593580">
    <property type="component" value="Plasmid unnamed"/>
</dbReference>
<dbReference type="EMBL" id="CP041407">
    <property type="protein sequence ID" value="QOP46794.1"/>
    <property type="molecule type" value="Genomic_DNA"/>
</dbReference>
<organism evidence="12 13">
    <name type="scientific">Sulfurimonas paralvinellae</name>
    <dbReference type="NCBI Taxonomy" id="317658"/>
    <lineage>
        <taxon>Bacteria</taxon>
        <taxon>Pseudomonadati</taxon>
        <taxon>Campylobacterota</taxon>
        <taxon>Epsilonproteobacteria</taxon>
        <taxon>Campylobacterales</taxon>
        <taxon>Sulfurimonadaceae</taxon>
        <taxon>Sulfurimonas</taxon>
    </lineage>
</organism>
<keyword evidence="5" id="KW-0863">Zinc-finger</keyword>
<gene>
    <name evidence="12" type="primary">hypF</name>
    <name evidence="12" type="ORF">FM071_10485</name>
</gene>
<geneLocation type="plasmid" evidence="12 13">
    <name>unnamed</name>
</geneLocation>
<dbReference type="Pfam" id="PF01300">
    <property type="entry name" value="Sua5_yciO_yrdC"/>
    <property type="match status" value="1"/>
</dbReference>
<feature type="domain" description="YrdC-like" evidence="11">
    <location>
        <begin position="208"/>
        <end position="393"/>
    </location>
</feature>
<name>A0A7M1BAR7_9BACT</name>
<comment type="catalytic activity">
    <reaction evidence="7">
        <text>C-terminal L-cysteinyl-[HypE protein] + carbamoyl phosphate + ATP + H2O = C-terminal S-carboxamide-L-cysteinyl-[HypE protein] + AMP + phosphate + diphosphate + H(+)</text>
        <dbReference type="Rhea" id="RHEA:55636"/>
        <dbReference type="Rhea" id="RHEA-COMP:14247"/>
        <dbReference type="Rhea" id="RHEA-COMP:14392"/>
        <dbReference type="ChEBI" id="CHEBI:15377"/>
        <dbReference type="ChEBI" id="CHEBI:15378"/>
        <dbReference type="ChEBI" id="CHEBI:30616"/>
        <dbReference type="ChEBI" id="CHEBI:33019"/>
        <dbReference type="ChEBI" id="CHEBI:43474"/>
        <dbReference type="ChEBI" id="CHEBI:58228"/>
        <dbReference type="ChEBI" id="CHEBI:76913"/>
        <dbReference type="ChEBI" id="CHEBI:139126"/>
        <dbReference type="ChEBI" id="CHEBI:456215"/>
    </reaction>
</comment>
<dbReference type="InterPro" id="IPR043129">
    <property type="entry name" value="ATPase_NBD"/>
</dbReference>
<dbReference type="GO" id="GO:0051604">
    <property type="term" value="P:protein maturation"/>
    <property type="evidence" value="ECO:0007669"/>
    <property type="project" value="TreeGrafter"/>
</dbReference>
<dbReference type="InterPro" id="IPR004421">
    <property type="entry name" value="Carbamoyltransferase_HypF"/>
</dbReference>
<protein>
    <recommendedName>
        <fullName evidence="8">Carbamoyltransferase</fullName>
        <ecNumber evidence="8">6.2.-.-</ecNumber>
    </recommendedName>
</protein>
<dbReference type="InterPro" id="IPR011125">
    <property type="entry name" value="Znf_HypF"/>
</dbReference>
<proteinExistence type="inferred from homology"/>
<sequence length="757" mass="86615">MPLSVESTSKKRVKLHIFGIVQGVGFRPFVYQLAIKYSLKGFVFNDGRGVVIEVEGKNAKLSQFINDLKLNSPSLARIDYIEQQDIDLVNDEMFSIIHSETTTLQTMVSPDISLCDECRAEMNDVHNRRYKYPFINCTNCGPRYTIIDNLPYDRHNTSMEHFNMCEACTEEYNDPTNRRYHAQPIGCFDCGPNLKIINLMEDDFENDQGLVKIAVQYINDGKTIAVKGMGGFHLICDATNDAAVLALRLHKHRQKKPLAVMFPSISCIKKVTKLSKTEEKLIVAKERPIVVVQKNKSRYLSKFIAPEIDRIGVFLPYTPLHELLLQEVKKPLVATSANLSDEPIIRDDKELFKKLHLVAQTSLTHNREIINACDDSVVMDVYGEPIFLRLSRGYTPKSFYLQNKSKKKVLALGANQKNTITLAFDNNIIVSPHIGDLNSLEAFDYFLRTVETFKRFYDFEPDILVCDKHPKYETTKWAKEYIQKYTHIELIQVQHHYAHALSVMAEYNLNERVLAFCFDGTGYGDDGTLWGGEVLLATPTEYERIVHLKEFTLLGGEKAIKEPRRIALSLLFEYFSITEILQMDHSLVKSFTKNEIETFYLMRERAINSPKSTSIGRLFDAVYALCDNLQGVFYEGQSGLVLESYAEKIMTHDSYHYTMNEGIIDCKIMLEEIMSENDVQKIAAKFINAVAKIVIDICLEYRELPVVLSGGVFQNKLLLQKCIEQLKKNSMRYYIQHQTPINDGGISLGQAYYALHI</sequence>
<dbReference type="InterPro" id="IPR055128">
    <property type="entry name" value="HypF_C_2"/>
</dbReference>
<dbReference type="SUPFAM" id="SSF54975">
    <property type="entry name" value="Acylphosphatase/BLUF domain-like"/>
    <property type="match status" value="1"/>
</dbReference>
<dbReference type="InterPro" id="IPR017945">
    <property type="entry name" value="DHBP_synth_RibB-like_a/b_dom"/>
</dbReference>
<dbReference type="InterPro" id="IPR001792">
    <property type="entry name" value="Acylphosphatase-like_dom"/>
</dbReference>
<keyword evidence="13" id="KW-1185">Reference proteome</keyword>
<dbReference type="Gene3D" id="3.90.870.50">
    <property type="match status" value="1"/>
</dbReference>
<dbReference type="UniPathway" id="UPA00335"/>
<dbReference type="Pfam" id="PF17788">
    <property type="entry name" value="HypF_C"/>
    <property type="match status" value="1"/>
</dbReference>
<evidence type="ECO:0000259" key="10">
    <source>
        <dbReference type="PROSITE" id="PS51160"/>
    </source>
</evidence>
<comment type="pathway">
    <text evidence="1">Protein modification; [NiFe] hydrogenase maturation.</text>
</comment>
<dbReference type="InterPro" id="IPR036046">
    <property type="entry name" value="Acylphosphatase-like_dom_sf"/>
</dbReference>
<keyword evidence="6" id="KW-0862">Zinc</keyword>
<dbReference type="InterPro" id="IPR051060">
    <property type="entry name" value="Carbamoyltrans_HypF-like"/>
</dbReference>
<dbReference type="Pfam" id="PF00708">
    <property type="entry name" value="Acylphosphatase"/>
    <property type="match status" value="1"/>
</dbReference>
<keyword evidence="3" id="KW-0436">Ligase</keyword>
<evidence type="ECO:0000256" key="3">
    <source>
        <dbReference type="ARBA" id="ARBA00022598"/>
    </source>
</evidence>
<keyword evidence="4" id="KW-0479">Metal-binding</keyword>
<dbReference type="Pfam" id="PF07503">
    <property type="entry name" value="zf-HYPF"/>
    <property type="match status" value="2"/>
</dbReference>
<dbReference type="PANTHER" id="PTHR42959:SF1">
    <property type="entry name" value="CARBAMOYLTRANSFERASE HYPF"/>
    <property type="match status" value="1"/>
</dbReference>
<evidence type="ECO:0000313" key="12">
    <source>
        <dbReference type="EMBL" id="QOP46794.1"/>
    </source>
</evidence>
<evidence type="ECO:0000313" key="13">
    <source>
        <dbReference type="Proteomes" id="UP000593580"/>
    </source>
</evidence>
<keyword evidence="12" id="KW-0808">Transferase</keyword>
<evidence type="ECO:0000256" key="4">
    <source>
        <dbReference type="ARBA" id="ARBA00022723"/>
    </source>
</evidence>